<dbReference type="InterPro" id="IPR016032">
    <property type="entry name" value="Sig_transdc_resp-reg_C-effctor"/>
</dbReference>
<dbReference type="SMART" id="SM00421">
    <property type="entry name" value="HTH_LUXR"/>
    <property type="match status" value="1"/>
</dbReference>
<dbReference type="InterPro" id="IPR036388">
    <property type="entry name" value="WH-like_DNA-bd_sf"/>
</dbReference>
<dbReference type="SUPFAM" id="SSF46894">
    <property type="entry name" value="C-terminal effector domain of the bipartite response regulators"/>
    <property type="match status" value="1"/>
</dbReference>
<feature type="domain" description="HTH luxR-type" evidence="5">
    <location>
        <begin position="128"/>
        <end position="193"/>
    </location>
</feature>
<dbReference type="InterPro" id="IPR000792">
    <property type="entry name" value="Tscrpt_reg_LuxR_C"/>
</dbReference>
<dbReference type="GO" id="GO:0006355">
    <property type="term" value="P:regulation of DNA-templated transcription"/>
    <property type="evidence" value="ECO:0007669"/>
    <property type="project" value="InterPro"/>
</dbReference>
<evidence type="ECO:0000313" key="7">
    <source>
        <dbReference type="EMBL" id="MXO54234.1"/>
    </source>
</evidence>
<dbReference type="PANTHER" id="PTHR44688:SF16">
    <property type="entry name" value="DNA-BINDING TRANSCRIPTIONAL ACTIVATOR DEVR_DOSR"/>
    <property type="match status" value="1"/>
</dbReference>
<dbReference type="GO" id="GO:0000160">
    <property type="term" value="P:phosphorelay signal transduction system"/>
    <property type="evidence" value="ECO:0007669"/>
    <property type="project" value="InterPro"/>
</dbReference>
<evidence type="ECO:0000256" key="2">
    <source>
        <dbReference type="ARBA" id="ARBA00023125"/>
    </source>
</evidence>
<dbReference type="PANTHER" id="PTHR44688">
    <property type="entry name" value="DNA-BINDING TRANSCRIPTIONAL ACTIVATOR DEVR_DOSR"/>
    <property type="match status" value="1"/>
</dbReference>
<evidence type="ECO:0000256" key="4">
    <source>
        <dbReference type="PROSITE-ProRule" id="PRU00169"/>
    </source>
</evidence>
<dbReference type="Proteomes" id="UP000430272">
    <property type="component" value="Unassembled WGS sequence"/>
</dbReference>
<gene>
    <name evidence="7" type="ORF">GRI47_09470</name>
</gene>
<dbReference type="InterPro" id="IPR001789">
    <property type="entry name" value="Sig_transdc_resp-reg_receiver"/>
</dbReference>
<comment type="caution">
    <text evidence="7">The sequence shown here is derived from an EMBL/GenBank/DDBJ whole genome shotgun (WGS) entry which is preliminary data.</text>
</comment>
<keyword evidence="8" id="KW-1185">Reference proteome</keyword>
<dbReference type="RefSeq" id="WP_160660996.1">
    <property type="nucleotide sequence ID" value="NZ_BAABDV010000001.1"/>
</dbReference>
<keyword evidence="2" id="KW-0238">DNA-binding</keyword>
<evidence type="ECO:0000259" key="6">
    <source>
        <dbReference type="PROSITE" id="PS50110"/>
    </source>
</evidence>
<dbReference type="Gene3D" id="3.40.50.2300">
    <property type="match status" value="1"/>
</dbReference>
<comment type="caution">
    <text evidence="4">Lacks conserved residue(s) required for the propagation of feature annotation.</text>
</comment>
<dbReference type="Gene3D" id="1.10.10.10">
    <property type="entry name" value="Winged helix-like DNA-binding domain superfamily/Winged helix DNA-binding domain"/>
    <property type="match status" value="1"/>
</dbReference>
<dbReference type="EMBL" id="WTYD01000001">
    <property type="protein sequence ID" value="MXO54234.1"/>
    <property type="molecule type" value="Genomic_DNA"/>
</dbReference>
<dbReference type="PROSITE" id="PS50043">
    <property type="entry name" value="HTH_LUXR_2"/>
    <property type="match status" value="1"/>
</dbReference>
<keyword evidence="1" id="KW-0805">Transcription regulation</keyword>
<dbReference type="OrthoDB" id="9782655at2"/>
<organism evidence="7 8">
    <name type="scientific">Qipengyuania pelagi</name>
    <dbReference type="NCBI Taxonomy" id="994320"/>
    <lineage>
        <taxon>Bacteria</taxon>
        <taxon>Pseudomonadati</taxon>
        <taxon>Pseudomonadota</taxon>
        <taxon>Alphaproteobacteria</taxon>
        <taxon>Sphingomonadales</taxon>
        <taxon>Erythrobacteraceae</taxon>
        <taxon>Qipengyuania</taxon>
    </lineage>
</organism>
<evidence type="ECO:0000259" key="5">
    <source>
        <dbReference type="PROSITE" id="PS50043"/>
    </source>
</evidence>
<dbReference type="PRINTS" id="PR00038">
    <property type="entry name" value="HTHLUXR"/>
</dbReference>
<evidence type="ECO:0000256" key="1">
    <source>
        <dbReference type="ARBA" id="ARBA00023015"/>
    </source>
</evidence>
<sequence>MLKIFVIDADAARRTQIGRVLTEQDAHAEPFESLEEFAQYTAADGLILAHDRDDVIDRLMTHVERTSCLPVIVYSEAPNRVTIVRAMQAGVASYLALPLAAEDVMAEYRQIAAELPARIEKRRRVAEARAQLERLSRREHEILVCMLDHGTSKAIARHLGISPRTVEAHRANLMTRLDVASTNEAIRIAVEGDAMSMIGSAKTE</sequence>
<protein>
    <submittedName>
        <fullName evidence="7">LuxR family transcriptional regulator</fullName>
    </submittedName>
</protein>
<accession>A0A844Y7M0</accession>
<name>A0A844Y7M0_9SPHN</name>
<dbReference type="PROSITE" id="PS50110">
    <property type="entry name" value="RESPONSE_REGULATORY"/>
    <property type="match status" value="1"/>
</dbReference>
<proteinExistence type="predicted"/>
<feature type="domain" description="Response regulatory" evidence="6">
    <location>
        <begin position="3"/>
        <end position="112"/>
    </location>
</feature>
<dbReference type="Pfam" id="PF00196">
    <property type="entry name" value="GerE"/>
    <property type="match status" value="1"/>
</dbReference>
<dbReference type="GO" id="GO:0003677">
    <property type="term" value="F:DNA binding"/>
    <property type="evidence" value="ECO:0007669"/>
    <property type="project" value="UniProtKB-KW"/>
</dbReference>
<dbReference type="CDD" id="cd06170">
    <property type="entry name" value="LuxR_C_like"/>
    <property type="match status" value="1"/>
</dbReference>
<evidence type="ECO:0000256" key="3">
    <source>
        <dbReference type="ARBA" id="ARBA00023163"/>
    </source>
</evidence>
<evidence type="ECO:0000313" key="8">
    <source>
        <dbReference type="Proteomes" id="UP000430272"/>
    </source>
</evidence>
<dbReference type="AlphaFoldDB" id="A0A844Y7M0"/>
<reference evidence="7 8" key="1">
    <citation type="submission" date="2019-12" db="EMBL/GenBank/DDBJ databases">
        <title>Genomic-based taxomic classification of the family Erythrobacteraceae.</title>
        <authorList>
            <person name="Xu L."/>
        </authorList>
    </citation>
    <scope>NUCLEOTIDE SEQUENCE [LARGE SCALE GENOMIC DNA]</scope>
    <source>
        <strain evidence="7 8">JCM 17468</strain>
    </source>
</reference>
<dbReference type="SUPFAM" id="SSF52172">
    <property type="entry name" value="CheY-like"/>
    <property type="match status" value="1"/>
</dbReference>
<keyword evidence="3" id="KW-0804">Transcription</keyword>
<dbReference type="InterPro" id="IPR011006">
    <property type="entry name" value="CheY-like_superfamily"/>
</dbReference>